<gene>
    <name evidence="2" type="ORF">JKILLFL_G8806</name>
</gene>
<feature type="coiled-coil region" evidence="1">
    <location>
        <begin position="28"/>
        <end position="104"/>
    </location>
</feature>
<dbReference type="Proteomes" id="UP000836404">
    <property type="component" value="Unassembled WGS sequence"/>
</dbReference>
<dbReference type="AlphaFoldDB" id="A0A9N8QHL6"/>
<name>A0A9N8QHL6_9BASI</name>
<protein>
    <submittedName>
        <fullName evidence="2">Uncharacterized protein</fullName>
    </submittedName>
</protein>
<feature type="non-terminal residue" evidence="2">
    <location>
        <position position="116"/>
    </location>
</feature>
<dbReference type="EMBL" id="CAJHJF010004851">
    <property type="protein sequence ID" value="CAD6945847.1"/>
    <property type="molecule type" value="Genomic_DNA"/>
</dbReference>
<evidence type="ECO:0000313" key="2">
    <source>
        <dbReference type="EMBL" id="CAD6945847.1"/>
    </source>
</evidence>
<organism evidence="2 3">
    <name type="scientific">Tilletia laevis</name>
    <dbReference type="NCBI Taxonomy" id="157183"/>
    <lineage>
        <taxon>Eukaryota</taxon>
        <taxon>Fungi</taxon>
        <taxon>Dikarya</taxon>
        <taxon>Basidiomycota</taxon>
        <taxon>Ustilaginomycotina</taxon>
        <taxon>Exobasidiomycetes</taxon>
        <taxon>Tilletiales</taxon>
        <taxon>Tilletiaceae</taxon>
        <taxon>Tilletia</taxon>
    </lineage>
</organism>
<keyword evidence="3" id="KW-1185">Reference proteome</keyword>
<reference evidence="2 3" key="1">
    <citation type="submission" date="2020-10" db="EMBL/GenBank/DDBJ databases">
        <authorList>
            <person name="Sedaghatjoo S."/>
        </authorList>
    </citation>
    <scope>NUCLEOTIDE SEQUENCE [LARGE SCALE GENOMIC DNA]</scope>
    <source>
        <strain evidence="2 3">LLFL</strain>
    </source>
</reference>
<evidence type="ECO:0000313" key="3">
    <source>
        <dbReference type="Proteomes" id="UP000836404"/>
    </source>
</evidence>
<comment type="caution">
    <text evidence="2">The sequence shown here is derived from an EMBL/GenBank/DDBJ whole genome shotgun (WGS) entry which is preliminary data.</text>
</comment>
<evidence type="ECO:0000256" key="1">
    <source>
        <dbReference type="SAM" id="Coils"/>
    </source>
</evidence>
<sequence>MPAWQEVSTAAADLATAQAQLQTYGKIADLYEQEVELLRTKAQRAAQDADSAEALAAQKRERANEESGALAMKRADLGRIQVTVQEIEAVIAEAYRVMEEANRKRVFEHEDGSEDP</sequence>
<accession>A0A9N8QHL6</accession>
<proteinExistence type="predicted"/>
<keyword evidence="1" id="KW-0175">Coiled coil</keyword>